<dbReference type="OrthoDB" id="204680at2157"/>
<feature type="transmembrane region" description="Helical" evidence="2">
    <location>
        <begin position="60"/>
        <end position="81"/>
    </location>
</feature>
<organism evidence="3 4">
    <name type="scientific">Natronolimnobius baerhuensis</name>
    <dbReference type="NCBI Taxonomy" id="253108"/>
    <lineage>
        <taxon>Archaea</taxon>
        <taxon>Methanobacteriati</taxon>
        <taxon>Methanobacteriota</taxon>
        <taxon>Stenosarchaea group</taxon>
        <taxon>Halobacteria</taxon>
        <taxon>Halobacteriales</taxon>
        <taxon>Natrialbaceae</taxon>
        <taxon>Natronolimnobius</taxon>
    </lineage>
</organism>
<gene>
    <name evidence="3" type="ORF">B2G88_16290</name>
</gene>
<keyword evidence="2" id="KW-0812">Transmembrane</keyword>
<feature type="transmembrane region" description="Helical" evidence="2">
    <location>
        <begin position="150"/>
        <end position="168"/>
    </location>
</feature>
<feature type="transmembrane region" description="Helical" evidence="2">
    <location>
        <begin position="108"/>
        <end position="130"/>
    </location>
</feature>
<keyword evidence="2" id="KW-0472">Membrane</keyword>
<evidence type="ECO:0000256" key="2">
    <source>
        <dbReference type="SAM" id="Phobius"/>
    </source>
</evidence>
<keyword evidence="4" id="KW-1185">Reference proteome</keyword>
<dbReference type="Proteomes" id="UP000196084">
    <property type="component" value="Unassembled WGS sequence"/>
</dbReference>
<name>A0A202E6T2_9EURY</name>
<evidence type="ECO:0000313" key="4">
    <source>
        <dbReference type="Proteomes" id="UP000196084"/>
    </source>
</evidence>
<sequence>MSNQSNTAETKKRGTTNWILGGAIGGVVGSLTFGLVLWVVDPTIITETVPAVYGVEPMGTAGWIFHLLHGLILGLIFGFIISRKPVQGSLMTSTDMDALDGLGTGPRVTLAGFVYGLAVWALLPLALIPVRLAVGGFGEPGFPFFAFESLVGHALYGLFLGSIFAVVTETSVAETVDSPFDETETPSRREREREQNDS</sequence>
<evidence type="ECO:0000256" key="1">
    <source>
        <dbReference type="SAM" id="MobiDB-lite"/>
    </source>
</evidence>
<accession>A0A202E6T2</accession>
<dbReference type="AlphaFoldDB" id="A0A202E6T2"/>
<feature type="compositionally biased region" description="Basic and acidic residues" evidence="1">
    <location>
        <begin position="185"/>
        <end position="198"/>
    </location>
</feature>
<evidence type="ECO:0008006" key="5">
    <source>
        <dbReference type="Google" id="ProtNLM"/>
    </source>
</evidence>
<proteinExistence type="predicted"/>
<dbReference type="EMBL" id="MWPH01000003">
    <property type="protein sequence ID" value="OVE83965.1"/>
    <property type="molecule type" value="Genomic_DNA"/>
</dbReference>
<feature type="transmembrane region" description="Helical" evidence="2">
    <location>
        <begin position="18"/>
        <end position="40"/>
    </location>
</feature>
<reference evidence="3 4" key="1">
    <citation type="submission" date="2017-02" db="EMBL/GenBank/DDBJ databases">
        <title>Natronthermophilus aegyptiacus gen. nov.,sp. nov., an aerobic, extremely halophilic alkalithermophilic archaeon isolated from the athalassohaline Wadi An Natrun, Egypt.</title>
        <authorList>
            <person name="Zhao B."/>
        </authorList>
    </citation>
    <scope>NUCLEOTIDE SEQUENCE [LARGE SCALE GENOMIC DNA]</scope>
    <source>
        <strain evidence="3 4">CGMCC 1.3597</strain>
    </source>
</reference>
<feature type="region of interest" description="Disordered" evidence="1">
    <location>
        <begin position="176"/>
        <end position="198"/>
    </location>
</feature>
<comment type="caution">
    <text evidence="3">The sequence shown here is derived from an EMBL/GenBank/DDBJ whole genome shotgun (WGS) entry which is preliminary data.</text>
</comment>
<keyword evidence="2" id="KW-1133">Transmembrane helix</keyword>
<dbReference type="RefSeq" id="WP_054863210.1">
    <property type="nucleotide sequence ID" value="NZ_MWPH01000003.1"/>
</dbReference>
<evidence type="ECO:0000313" key="3">
    <source>
        <dbReference type="EMBL" id="OVE83965.1"/>
    </source>
</evidence>
<protein>
    <recommendedName>
        <fullName evidence="5">Histidine kinase</fullName>
    </recommendedName>
</protein>